<dbReference type="EMBL" id="CP014327">
    <property type="protein sequence ID" value="AML52021.1"/>
    <property type="molecule type" value="Genomic_DNA"/>
</dbReference>
<dbReference type="Proteomes" id="UP000070371">
    <property type="component" value="Chromosome"/>
</dbReference>
<dbReference type="KEGG" id="hat:RC74_12735"/>
<dbReference type="SUPFAM" id="SSF49482">
    <property type="entry name" value="Aromatic compound dioxygenase"/>
    <property type="match status" value="1"/>
</dbReference>
<dbReference type="GO" id="GO:0005506">
    <property type="term" value="F:iron ion binding"/>
    <property type="evidence" value="ECO:0007669"/>
    <property type="project" value="InterPro"/>
</dbReference>
<evidence type="ECO:0000313" key="2">
    <source>
        <dbReference type="Proteomes" id="UP000070371"/>
    </source>
</evidence>
<dbReference type="RefSeq" id="WP_052275067.1">
    <property type="nucleotide sequence ID" value="NZ_CP014327.1"/>
</dbReference>
<dbReference type="AlphaFoldDB" id="A0A126V114"/>
<organism evidence="1 2">
    <name type="scientific">Falsihalocynthiibacter arcticus</name>
    <dbReference type="NCBI Taxonomy" id="1579316"/>
    <lineage>
        <taxon>Bacteria</taxon>
        <taxon>Pseudomonadati</taxon>
        <taxon>Pseudomonadota</taxon>
        <taxon>Alphaproteobacteria</taxon>
        <taxon>Rhodobacterales</taxon>
        <taxon>Roseobacteraceae</taxon>
        <taxon>Falsihalocynthiibacter</taxon>
    </lineage>
</organism>
<protein>
    <recommendedName>
        <fullName evidence="3">Intradiol ring-cleavage dioxygenases domain-containing protein</fullName>
    </recommendedName>
</protein>
<reference evidence="1 2" key="1">
    <citation type="submission" date="2016-02" db="EMBL/GenBank/DDBJ databases">
        <title>Complete genome sequence of Halocynthiibacter arcticus PAMC 20958t from arctic marine sediment.</title>
        <authorList>
            <person name="Lee Y.M."/>
            <person name="Baek K."/>
            <person name="Lee H.K."/>
            <person name="Shin S.C."/>
        </authorList>
    </citation>
    <scope>NUCLEOTIDE SEQUENCE [LARGE SCALE GENOMIC DNA]</scope>
    <source>
        <strain evidence="1">PAMC 20958</strain>
    </source>
</reference>
<dbReference type="OrthoDB" id="9800887at2"/>
<accession>A0A126V114</accession>
<evidence type="ECO:0008006" key="3">
    <source>
        <dbReference type="Google" id="ProtNLM"/>
    </source>
</evidence>
<name>A0A126V114_9RHOB</name>
<dbReference type="STRING" id="1579316.RC74_12735"/>
<gene>
    <name evidence="1" type="ORF">RC74_12735</name>
</gene>
<sequence>MTVPRSVLGLFDILGAPEVPVGGDSKKDKGGASSVVECRITTPDAILSKEAVLDLWQTTDNGLYSCHDESQPEYNFAVPRK</sequence>
<keyword evidence="2" id="KW-1185">Reference proteome</keyword>
<dbReference type="InterPro" id="IPR015889">
    <property type="entry name" value="Intradiol_dOase_core"/>
</dbReference>
<dbReference type="GO" id="GO:0016702">
    <property type="term" value="F:oxidoreductase activity, acting on single donors with incorporation of molecular oxygen, incorporation of two atoms of oxygen"/>
    <property type="evidence" value="ECO:0007669"/>
    <property type="project" value="InterPro"/>
</dbReference>
<proteinExistence type="predicted"/>
<evidence type="ECO:0000313" key="1">
    <source>
        <dbReference type="EMBL" id="AML52021.1"/>
    </source>
</evidence>
<dbReference type="Gene3D" id="2.60.130.10">
    <property type="entry name" value="Aromatic compound dioxygenase"/>
    <property type="match status" value="1"/>
</dbReference>